<feature type="transmembrane region" description="Helical" evidence="2">
    <location>
        <begin position="166"/>
        <end position="188"/>
    </location>
</feature>
<dbReference type="AlphaFoldDB" id="A0AA91Z2N3"/>
<dbReference type="PANTHER" id="PTHR41307">
    <property type="entry name" value="MEMBRANE PROTEIN-RELATED"/>
    <property type="match status" value="1"/>
</dbReference>
<keyword evidence="1" id="KW-0175">Coiled coil</keyword>
<feature type="transmembrane region" description="Helical" evidence="2">
    <location>
        <begin position="223"/>
        <end position="242"/>
    </location>
</feature>
<evidence type="ECO:0000256" key="1">
    <source>
        <dbReference type="SAM" id="Coils"/>
    </source>
</evidence>
<gene>
    <name evidence="3" type="ORF">CHH57_02955</name>
</gene>
<protein>
    <recommendedName>
        <fullName evidence="5">DUF1048 domain-containing protein</fullName>
    </recommendedName>
</protein>
<dbReference type="Proteomes" id="UP000216961">
    <property type="component" value="Unassembled WGS sequence"/>
</dbReference>
<dbReference type="PANTHER" id="PTHR41307:SF1">
    <property type="entry name" value="MEMBRANE PROTEIN"/>
    <property type="match status" value="1"/>
</dbReference>
<evidence type="ECO:0008006" key="5">
    <source>
        <dbReference type="Google" id="ProtNLM"/>
    </source>
</evidence>
<keyword evidence="2" id="KW-0472">Membrane</keyword>
<organism evidence="3 4">
    <name type="scientific">Niallia circulans</name>
    <name type="common">Bacillus circulans</name>
    <dbReference type="NCBI Taxonomy" id="1397"/>
    <lineage>
        <taxon>Bacteria</taxon>
        <taxon>Bacillati</taxon>
        <taxon>Bacillota</taxon>
        <taxon>Bacilli</taxon>
        <taxon>Bacillales</taxon>
        <taxon>Bacillaceae</taxon>
        <taxon>Niallia</taxon>
    </lineage>
</organism>
<accession>A0AA91Z2N3</accession>
<evidence type="ECO:0000256" key="2">
    <source>
        <dbReference type="SAM" id="Phobius"/>
    </source>
</evidence>
<comment type="caution">
    <text evidence="3">The sequence shown here is derived from an EMBL/GenBank/DDBJ whole genome shotgun (WGS) entry which is preliminary data.</text>
</comment>
<reference evidence="3 4" key="1">
    <citation type="submission" date="2017-07" db="EMBL/GenBank/DDBJ databases">
        <title>Isolation and whole genome analysis of endospore-forming bacteria from heroin.</title>
        <authorList>
            <person name="Kalinowski J."/>
            <person name="Ahrens B."/>
            <person name="Al-Dilaimi A."/>
            <person name="Winkler A."/>
            <person name="Wibberg D."/>
            <person name="Schleenbecker U."/>
            <person name="Ruckert C."/>
            <person name="Wolfel R."/>
            <person name="Grass G."/>
        </authorList>
    </citation>
    <scope>NUCLEOTIDE SEQUENCE [LARGE SCALE GENOMIC DNA]</scope>
    <source>
        <strain evidence="3 4">7521-2</strain>
    </source>
</reference>
<evidence type="ECO:0000313" key="3">
    <source>
        <dbReference type="EMBL" id="PAD84725.1"/>
    </source>
</evidence>
<dbReference type="Gene3D" id="1.10.1900.10">
    <property type="entry name" value="c-terminal domain of poly(a) binding protein"/>
    <property type="match status" value="1"/>
</dbReference>
<feature type="transmembrane region" description="Helical" evidence="2">
    <location>
        <begin position="78"/>
        <end position="96"/>
    </location>
</feature>
<keyword evidence="2" id="KW-0812">Transmembrane</keyword>
<name>A0AA91Z2N3_NIACI</name>
<dbReference type="EMBL" id="NPBQ01000020">
    <property type="protein sequence ID" value="PAD84725.1"/>
    <property type="molecule type" value="Genomic_DNA"/>
</dbReference>
<keyword evidence="2" id="KW-1133">Transmembrane helix</keyword>
<feature type="transmembrane region" description="Helical" evidence="2">
    <location>
        <begin position="102"/>
        <end position="127"/>
    </location>
</feature>
<feature type="transmembrane region" description="Helical" evidence="2">
    <location>
        <begin position="139"/>
        <end position="160"/>
    </location>
</feature>
<dbReference type="SUPFAM" id="SSF158560">
    <property type="entry name" value="BH3980-like"/>
    <property type="match status" value="1"/>
</dbReference>
<proteinExistence type="predicted"/>
<feature type="coiled-coil region" evidence="1">
    <location>
        <begin position="25"/>
        <end position="52"/>
    </location>
</feature>
<dbReference type="RefSeq" id="WP_095328833.1">
    <property type="nucleotide sequence ID" value="NZ_CP053315.1"/>
</dbReference>
<evidence type="ECO:0000313" key="4">
    <source>
        <dbReference type="Proteomes" id="UP000216961"/>
    </source>
</evidence>
<sequence length="251" mass="28921">MKLSKEAETFVENLYLYLLTTGKKEKEIKEIVEELTDHLQEAEANGKNISEITGDSPKAYMESLAKEMQTDLIEWGKLLPHVFISLIAYTLIGKVILGENQISLLVGLGSLLISVVMLGMYVVIFRFISSRNVSNKKAFAIIFPLQLLIIGMFIVLMFYGNNYGPVYMIDTVTKQLLFFLIPFVYLCWFAWWSKSWVVFFPVILYLPNLLVKPLPMSEEMKTITSSIIFFVFLFGYFIWIIWQGKKAQKST</sequence>